<organism evidence="3 4">
    <name type="scientific">[Bacillus] enclensis</name>
    <dbReference type="NCBI Taxonomy" id="1402860"/>
    <lineage>
        <taxon>Bacteria</taxon>
        <taxon>Bacillati</taxon>
        <taxon>Bacillota</taxon>
        <taxon>Bacilli</taxon>
        <taxon>Bacillales</taxon>
        <taxon>Bacillaceae</taxon>
        <taxon>Rossellomorea</taxon>
    </lineage>
</organism>
<keyword evidence="1" id="KW-1133">Transmembrane helix</keyword>
<dbReference type="OrthoDB" id="2388036at2"/>
<evidence type="ECO:0000256" key="1">
    <source>
        <dbReference type="SAM" id="Phobius"/>
    </source>
</evidence>
<evidence type="ECO:0000313" key="3">
    <source>
        <dbReference type="EMBL" id="SCC32026.1"/>
    </source>
</evidence>
<gene>
    <name evidence="3" type="ORF">GA0061094_3956</name>
</gene>
<name>A0A0V8H956_9BACI</name>
<dbReference type="EMBL" id="FMAU01000007">
    <property type="protein sequence ID" value="SCC32026.1"/>
    <property type="molecule type" value="Genomic_DNA"/>
</dbReference>
<dbReference type="RefSeq" id="WP_058299789.1">
    <property type="nucleotide sequence ID" value="NZ_FMAU01000007.1"/>
</dbReference>
<feature type="domain" description="Regulatory protein YycH-like" evidence="2">
    <location>
        <begin position="39"/>
        <end position="256"/>
    </location>
</feature>
<sequence length="272" mass="30965">MDWNKTKTIFIVVFLILNIFLLTIFIKKISEPEILADTGTQQSLESVNITYPADLAPPKEAVTETNISATSKKFTDSDKGSLKNQEVSILNETTLYSTLDEPYDLGEKLTEDDLKEKLKSFLKEYAIDGDQYAFRGINNENLTISYNQTYEGRPLFHNGSAEIVLELNNENEIVSYKQTMMEDIKSFGKVSRVINPLESLQILADSGKIEPDSKVTSFEQGYSTEVPISDSQVLTPTWHFVVEKKDKKQHLYFTAFEGDVIEFTKKEKELLE</sequence>
<dbReference type="AlphaFoldDB" id="A0A0V8H956"/>
<dbReference type="Gene3D" id="3.30.310.160">
    <property type="entry name" value="YycH protein, domain 2"/>
    <property type="match status" value="1"/>
</dbReference>
<accession>A0A0V8H956</accession>
<dbReference type="InterPro" id="IPR018604">
    <property type="entry name" value="YycI-like"/>
</dbReference>
<reference evidence="4" key="1">
    <citation type="submission" date="2016-08" db="EMBL/GenBank/DDBJ databases">
        <authorList>
            <person name="Varghese N."/>
            <person name="Submissions Spin"/>
        </authorList>
    </citation>
    <scope>NUCLEOTIDE SEQUENCE [LARGE SCALE GENOMIC DNA]</scope>
    <source>
        <strain evidence="4">SGD-1123</strain>
    </source>
</reference>
<feature type="transmembrane region" description="Helical" evidence="1">
    <location>
        <begin position="6"/>
        <end position="26"/>
    </location>
</feature>
<keyword evidence="1" id="KW-0472">Membrane</keyword>
<dbReference type="Pfam" id="PF09648">
    <property type="entry name" value="YycI"/>
    <property type="match status" value="1"/>
</dbReference>
<keyword evidence="4" id="KW-1185">Reference proteome</keyword>
<evidence type="ECO:0000259" key="2">
    <source>
        <dbReference type="Pfam" id="PF09648"/>
    </source>
</evidence>
<dbReference type="Proteomes" id="UP000181997">
    <property type="component" value="Unassembled WGS sequence"/>
</dbReference>
<protein>
    <submittedName>
        <fullName evidence="3">Two-component signal transduction system YycFG, regulatory protein YycI</fullName>
    </submittedName>
</protein>
<dbReference type="GO" id="GO:0016020">
    <property type="term" value="C:membrane"/>
    <property type="evidence" value="ECO:0007669"/>
    <property type="project" value="InterPro"/>
</dbReference>
<dbReference type="InterPro" id="IPR042274">
    <property type="entry name" value="YycH/YycI_2"/>
</dbReference>
<proteinExistence type="predicted"/>
<keyword evidence="1" id="KW-0812">Transmembrane</keyword>
<evidence type="ECO:0000313" key="4">
    <source>
        <dbReference type="Proteomes" id="UP000181997"/>
    </source>
</evidence>